<feature type="transmembrane region" description="Helical" evidence="1">
    <location>
        <begin position="40"/>
        <end position="58"/>
    </location>
</feature>
<sequence length="144" mass="16457">MKEVIRLAQIFMFWFVGFMCVLSTFMYALQWRSERKLMKLLGAIFSICIAIICFMIAVPDTYDRALGRYETETGKCYVVDNQSKQGGVTLWFEEESYDFSDIPEDVAYGPGTLFDCTVTLTKVNSTGVDYVLKSKDGDTLFSTY</sequence>
<keyword evidence="1" id="KW-0472">Membrane</keyword>
<dbReference type="PATRIC" id="fig|1345023.5.peg.2218"/>
<keyword evidence="1" id="KW-0812">Transmembrane</keyword>
<evidence type="ECO:0000313" key="3">
    <source>
        <dbReference type="Proteomes" id="UP000016464"/>
    </source>
</evidence>
<comment type="caution">
    <text evidence="2">The sequence shown here is derived from an EMBL/GenBank/DDBJ whole genome shotgun (WGS) entry which is preliminary data.</text>
</comment>
<protein>
    <submittedName>
        <fullName evidence="2">Uncharacterized protein</fullName>
    </submittedName>
</protein>
<gene>
    <name evidence="2" type="ORF">M467_05575</name>
</gene>
<accession>U1N272</accession>
<proteinExistence type="predicted"/>
<evidence type="ECO:0000256" key="1">
    <source>
        <dbReference type="SAM" id="Phobius"/>
    </source>
</evidence>
<evidence type="ECO:0000313" key="2">
    <source>
        <dbReference type="EMBL" id="ERG66745.1"/>
    </source>
</evidence>
<organism evidence="2 3">
    <name type="scientific">Exiguobacterium chiriqhucha RW-2</name>
    <dbReference type="NCBI Taxonomy" id="1345023"/>
    <lineage>
        <taxon>Bacteria</taxon>
        <taxon>Bacillati</taxon>
        <taxon>Bacillota</taxon>
        <taxon>Bacilli</taxon>
        <taxon>Bacillales</taxon>
        <taxon>Bacillales Family XII. Incertae Sedis</taxon>
        <taxon>Exiguobacterium</taxon>
    </lineage>
</organism>
<dbReference type="Proteomes" id="UP000016464">
    <property type="component" value="Unassembled WGS sequence"/>
</dbReference>
<name>U1N272_9BACL</name>
<dbReference type="EMBL" id="ATCL01000020">
    <property type="protein sequence ID" value="ERG66745.1"/>
    <property type="molecule type" value="Genomic_DNA"/>
</dbReference>
<keyword evidence="3" id="KW-1185">Reference proteome</keyword>
<dbReference type="AlphaFoldDB" id="U1N272"/>
<keyword evidence="1" id="KW-1133">Transmembrane helix</keyword>
<feature type="transmembrane region" description="Helical" evidence="1">
    <location>
        <begin position="7"/>
        <end position="28"/>
    </location>
</feature>
<reference evidence="2 3" key="1">
    <citation type="journal article" date="2013" name="Genome Announc.">
        <title>Draft Genome Sequence of Exiguobacterium pavilionensis Strain RW-2, with Wide Thermal, Salinity, and pH Tolerance, Isolated from Modern Freshwater Microbialites.</title>
        <authorList>
            <person name="White R.A.III."/>
            <person name="Grassa C.J."/>
            <person name="Suttle C.A."/>
        </authorList>
    </citation>
    <scope>NUCLEOTIDE SEQUENCE [LARGE SCALE GENOMIC DNA]</scope>
    <source>
        <strain evidence="2 3">RW-2</strain>
    </source>
</reference>